<comment type="pathway">
    <text evidence="2 11 12">Amino-acid biosynthesis; L-serine biosynthesis; L-serine from 3-phospho-D-glycerate: step 2/3.</text>
</comment>
<evidence type="ECO:0000256" key="6">
    <source>
        <dbReference type="ARBA" id="ARBA00022679"/>
    </source>
</evidence>
<dbReference type="EC" id="2.6.1.52" evidence="11"/>
<dbReference type="GO" id="GO:0004648">
    <property type="term" value="F:O-phospho-L-serine:2-oxoglutarate aminotransferase activity"/>
    <property type="evidence" value="ECO:0007669"/>
    <property type="project" value="UniProtKB-UniRule"/>
</dbReference>
<evidence type="ECO:0000313" key="14">
    <source>
        <dbReference type="EMBL" id="GAM79596.1"/>
    </source>
</evidence>
<feature type="binding site" evidence="11">
    <location>
        <begin position="244"/>
        <end position="245"/>
    </location>
    <ligand>
        <name>pyridoxal 5'-phosphate</name>
        <dbReference type="ChEBI" id="CHEBI:597326"/>
    </ligand>
</feature>
<keyword evidence="4 11" id="KW-0032">Aminotransferase</keyword>
<evidence type="ECO:0000256" key="8">
    <source>
        <dbReference type="ARBA" id="ARBA00023299"/>
    </source>
</evidence>
<sequence length="368" mass="41224">MKSMIYNFGAGPSVLPKEVLKKVQEELLDFEKSGMSVMEISHRSKAFQKVIDEAENDLRDLMSIPQNYKILFLQGGASSQFSMVPMNLAIGKKAYYNISGAFGEKAYDEAVKLSHFLDLIPISLGSTKKDNYNHLLKIDKSKIDEKNGAYLHLTTNNTIEGTSIFPENLPEFASLPLVADMSSNILAVDYDVSKFGLIYAGAQKNLGIAGLTIVIIREDLLNEAESLSSMMDYQILVENGSMYNTPPTFAIYVAGLVFKWVKAQGGVKKLEEMNQRKAQLLYDLIDQSDFYQNPIKNKDERSICNVVFTSPSQELDELFTQKAEEKGFKSLKGHRSVGGMRASIYNAFPLEGVVELVKFMKEFEEGYK</sequence>
<evidence type="ECO:0000256" key="3">
    <source>
        <dbReference type="ARBA" id="ARBA00006904"/>
    </source>
</evidence>
<evidence type="ECO:0000313" key="15">
    <source>
        <dbReference type="Proteomes" id="UP000031847"/>
    </source>
</evidence>
<dbReference type="NCBIfam" id="NF003764">
    <property type="entry name" value="PRK05355.1"/>
    <property type="match status" value="1"/>
</dbReference>
<dbReference type="NCBIfam" id="TIGR01364">
    <property type="entry name" value="serC_1"/>
    <property type="match status" value="1"/>
</dbReference>
<dbReference type="Gene3D" id="3.40.640.10">
    <property type="entry name" value="Type I PLP-dependent aspartate aminotransferase-like (Major domain)"/>
    <property type="match status" value="1"/>
</dbReference>
<keyword evidence="5 11" id="KW-0028">Amino-acid biosynthesis</keyword>
<dbReference type="GO" id="GO:0006564">
    <property type="term" value="P:L-serine biosynthetic process"/>
    <property type="evidence" value="ECO:0007669"/>
    <property type="project" value="UniProtKB-UniRule"/>
</dbReference>
<keyword evidence="8 11" id="KW-0718">Serine biosynthesis</keyword>
<dbReference type="InterPro" id="IPR022278">
    <property type="entry name" value="Pser_aminoTfrase"/>
</dbReference>
<feature type="modified residue" description="N6-(pyridoxal phosphate)lysine" evidence="11">
    <location>
        <position position="204"/>
    </location>
</feature>
<dbReference type="FunFam" id="3.40.640.10:FF:000010">
    <property type="entry name" value="Phosphoserine aminotransferase"/>
    <property type="match status" value="1"/>
</dbReference>
<keyword evidence="6 11" id="KW-0808">Transferase</keyword>
<dbReference type="FunFam" id="3.90.1150.10:FF:000006">
    <property type="entry name" value="Phosphoserine aminotransferase"/>
    <property type="match status" value="1"/>
</dbReference>
<dbReference type="EMBL" id="BBSI01000017">
    <property type="protein sequence ID" value="GAM79596.1"/>
    <property type="molecule type" value="Genomic_DNA"/>
</dbReference>
<comment type="similarity">
    <text evidence="3 11">Belongs to the class-V pyridoxal-phosphate-dependent aminotransferase family. SerC subfamily.</text>
</comment>
<evidence type="ECO:0000256" key="5">
    <source>
        <dbReference type="ARBA" id="ARBA00022605"/>
    </source>
</evidence>
<evidence type="ECO:0000256" key="12">
    <source>
        <dbReference type="RuleBase" id="RU004505"/>
    </source>
</evidence>
<gene>
    <name evidence="11" type="primary">serC</name>
    <name evidence="14" type="ORF">JCM5805K_0704</name>
</gene>
<comment type="subunit">
    <text evidence="11">Homodimer.</text>
</comment>
<feature type="binding site" evidence="11">
    <location>
        <begin position="77"/>
        <end position="78"/>
    </location>
    <ligand>
        <name>pyridoxal 5'-phosphate</name>
        <dbReference type="ChEBI" id="CHEBI:597326"/>
    </ligand>
</feature>
<feature type="binding site" evidence="11">
    <location>
        <position position="158"/>
    </location>
    <ligand>
        <name>pyridoxal 5'-phosphate</name>
        <dbReference type="ChEBI" id="CHEBI:597326"/>
    </ligand>
</feature>
<dbReference type="InterPro" id="IPR015421">
    <property type="entry name" value="PyrdxlP-dep_Trfase_major"/>
</dbReference>
<evidence type="ECO:0000256" key="2">
    <source>
        <dbReference type="ARBA" id="ARBA00005099"/>
    </source>
</evidence>
<dbReference type="PANTHER" id="PTHR43247">
    <property type="entry name" value="PHOSPHOSERINE AMINOTRANSFERASE"/>
    <property type="match status" value="1"/>
</dbReference>
<evidence type="ECO:0000256" key="7">
    <source>
        <dbReference type="ARBA" id="ARBA00022898"/>
    </source>
</evidence>
<comment type="subcellular location">
    <subcellularLocation>
        <location evidence="11">Cytoplasm</location>
    </subcellularLocation>
</comment>
<evidence type="ECO:0000256" key="10">
    <source>
        <dbReference type="ARBA" id="ARBA00049007"/>
    </source>
</evidence>
<evidence type="ECO:0000256" key="4">
    <source>
        <dbReference type="ARBA" id="ARBA00022576"/>
    </source>
</evidence>
<proteinExistence type="inferred from homology"/>
<feature type="binding site" evidence="11">
    <location>
        <position position="180"/>
    </location>
    <ligand>
        <name>pyridoxal 5'-phosphate</name>
        <dbReference type="ChEBI" id="CHEBI:597326"/>
    </ligand>
</feature>
<dbReference type="SUPFAM" id="SSF53383">
    <property type="entry name" value="PLP-dependent transferases"/>
    <property type="match status" value="1"/>
</dbReference>
<evidence type="ECO:0000256" key="9">
    <source>
        <dbReference type="ARBA" id="ARBA00047630"/>
    </source>
</evidence>
<feature type="binding site" evidence="11">
    <location>
        <position position="203"/>
    </location>
    <ligand>
        <name>pyridoxal 5'-phosphate</name>
        <dbReference type="ChEBI" id="CHEBI:597326"/>
    </ligand>
</feature>
<dbReference type="InterPro" id="IPR015422">
    <property type="entry name" value="PyrdxlP-dep_Trfase_small"/>
</dbReference>
<dbReference type="PANTHER" id="PTHR43247:SF1">
    <property type="entry name" value="PHOSPHOSERINE AMINOTRANSFERASE"/>
    <property type="match status" value="1"/>
</dbReference>
<dbReference type="InterPro" id="IPR000192">
    <property type="entry name" value="Aminotrans_V_dom"/>
</dbReference>
<comment type="catalytic activity">
    <reaction evidence="9 11">
        <text>4-(phosphooxy)-L-threonine + 2-oxoglutarate = (R)-3-hydroxy-2-oxo-4-phosphooxybutanoate + L-glutamate</text>
        <dbReference type="Rhea" id="RHEA:16573"/>
        <dbReference type="ChEBI" id="CHEBI:16810"/>
        <dbReference type="ChEBI" id="CHEBI:29985"/>
        <dbReference type="ChEBI" id="CHEBI:58452"/>
        <dbReference type="ChEBI" id="CHEBI:58538"/>
        <dbReference type="EC" id="2.6.1.52"/>
    </reaction>
</comment>
<protein>
    <recommendedName>
        <fullName evidence="11">Phosphoserine aminotransferase</fullName>
        <ecNumber evidence="11">2.6.1.52</ecNumber>
    </recommendedName>
    <alternativeName>
        <fullName evidence="11">Phosphohydroxythreonine aminotransferase</fullName>
        <shortName evidence="11">PSAT</shortName>
    </alternativeName>
</protein>
<comment type="caution">
    <text evidence="14">The sequence shown here is derived from an EMBL/GenBank/DDBJ whole genome shotgun (WGS) entry which is preliminary data.</text>
</comment>
<organism evidence="14 15">
    <name type="scientific">Lactococcus lactis subsp. lactis</name>
    <name type="common">Streptococcus lactis</name>
    <dbReference type="NCBI Taxonomy" id="1360"/>
    <lineage>
        <taxon>Bacteria</taxon>
        <taxon>Bacillati</taxon>
        <taxon>Bacillota</taxon>
        <taxon>Bacilli</taxon>
        <taxon>Lactobacillales</taxon>
        <taxon>Streptococcaceae</taxon>
        <taxon>Lactococcus</taxon>
    </lineage>
</organism>
<name>A0A0B8QM36_LACLL</name>
<dbReference type="Gene3D" id="3.90.1150.10">
    <property type="entry name" value="Aspartate Aminotransferase, domain 1"/>
    <property type="match status" value="1"/>
</dbReference>
<dbReference type="InterPro" id="IPR020578">
    <property type="entry name" value="Aminotrans_V_PyrdxlP_BS"/>
</dbReference>
<keyword evidence="7 11" id="KW-0663">Pyridoxal phosphate</keyword>
<dbReference type="UniPathway" id="UPA00135">
    <property type="reaction ID" value="UER00197"/>
</dbReference>
<dbReference type="GO" id="GO:0030170">
    <property type="term" value="F:pyridoxal phosphate binding"/>
    <property type="evidence" value="ECO:0007669"/>
    <property type="project" value="UniProtKB-UniRule"/>
</dbReference>
<feature type="binding site" evidence="11">
    <location>
        <position position="102"/>
    </location>
    <ligand>
        <name>pyridoxal 5'-phosphate</name>
        <dbReference type="ChEBI" id="CHEBI:597326"/>
    </ligand>
</feature>
<dbReference type="Proteomes" id="UP000031847">
    <property type="component" value="Unassembled WGS sequence"/>
</dbReference>
<feature type="domain" description="Aminotransferase class V" evidence="13">
    <location>
        <begin position="5"/>
        <end position="353"/>
    </location>
</feature>
<reference evidence="14 15" key="1">
    <citation type="submission" date="2015-01" db="EMBL/GenBank/DDBJ databases">
        <title>Lactococcus lactis subsp.lactis JCM 5805 whole genome shotgun sequence.</title>
        <authorList>
            <person name="Fujii T."/>
            <person name="Tomita Y."/>
            <person name="Ikushima S."/>
            <person name="Fujiwara D."/>
        </authorList>
    </citation>
    <scope>NUCLEOTIDE SEQUENCE [LARGE SCALE GENOMIC DNA]</scope>
    <source>
        <strain evidence="14 15">JCM 5805</strain>
    </source>
</reference>
<comment type="caution">
    <text evidence="11">Lacks conserved residue(s) required for the propagation of feature annotation.</text>
</comment>
<comment type="function">
    <text evidence="1 11">Catalyzes the reversible conversion of 3-phosphohydroxypyruvate to phosphoserine and of 3-hydroxy-2-oxo-4-phosphonooxybutanoate to phosphohydroxythreonine.</text>
</comment>
<accession>A0A0B8QM36</accession>
<dbReference type="InterPro" id="IPR015424">
    <property type="entry name" value="PyrdxlP-dep_Trfase"/>
</dbReference>
<keyword evidence="11" id="KW-0963">Cytoplasm</keyword>
<dbReference type="GO" id="GO:0005737">
    <property type="term" value="C:cytoplasm"/>
    <property type="evidence" value="ECO:0007669"/>
    <property type="project" value="UniProtKB-SubCell"/>
</dbReference>
<evidence type="ECO:0000256" key="11">
    <source>
        <dbReference type="HAMAP-Rule" id="MF_00160"/>
    </source>
</evidence>
<evidence type="ECO:0000259" key="13">
    <source>
        <dbReference type="Pfam" id="PF00266"/>
    </source>
</evidence>
<comment type="cofactor">
    <cofactor evidence="11">
        <name>pyridoxal 5'-phosphate</name>
        <dbReference type="ChEBI" id="CHEBI:597326"/>
    </cofactor>
    <text evidence="11">Binds 1 pyridoxal phosphate per subunit.</text>
</comment>
<dbReference type="PIRSF" id="PIRSF000525">
    <property type="entry name" value="SerC"/>
    <property type="match status" value="1"/>
</dbReference>
<feature type="binding site" evidence="11">
    <location>
        <position position="43"/>
    </location>
    <ligand>
        <name>L-glutamate</name>
        <dbReference type="ChEBI" id="CHEBI:29985"/>
    </ligand>
</feature>
<dbReference type="PROSITE" id="PS00595">
    <property type="entry name" value="AA_TRANSFER_CLASS_5"/>
    <property type="match status" value="1"/>
</dbReference>
<dbReference type="Pfam" id="PF00266">
    <property type="entry name" value="Aminotran_5"/>
    <property type="match status" value="1"/>
</dbReference>
<dbReference type="HAMAP" id="MF_00160">
    <property type="entry name" value="SerC_aminotrans_5"/>
    <property type="match status" value="1"/>
</dbReference>
<dbReference type="AlphaFoldDB" id="A0A0B8QM36"/>
<comment type="catalytic activity">
    <reaction evidence="10 11 12">
        <text>O-phospho-L-serine + 2-oxoglutarate = 3-phosphooxypyruvate + L-glutamate</text>
        <dbReference type="Rhea" id="RHEA:14329"/>
        <dbReference type="ChEBI" id="CHEBI:16810"/>
        <dbReference type="ChEBI" id="CHEBI:18110"/>
        <dbReference type="ChEBI" id="CHEBI:29985"/>
        <dbReference type="ChEBI" id="CHEBI:57524"/>
        <dbReference type="EC" id="2.6.1.52"/>
    </reaction>
</comment>
<evidence type="ECO:0000256" key="1">
    <source>
        <dbReference type="ARBA" id="ARBA00003483"/>
    </source>
</evidence>